<keyword evidence="2" id="KW-0238">DNA-binding</keyword>
<name>A0ABN1H2D2_9ACTN</name>
<evidence type="ECO:0000313" key="6">
    <source>
        <dbReference type="Proteomes" id="UP001500668"/>
    </source>
</evidence>
<proteinExistence type="predicted"/>
<evidence type="ECO:0000256" key="1">
    <source>
        <dbReference type="ARBA" id="ARBA00023015"/>
    </source>
</evidence>
<feature type="domain" description="HTH arsR-type" evidence="4">
    <location>
        <begin position="12"/>
        <end position="108"/>
    </location>
</feature>
<evidence type="ECO:0000259" key="4">
    <source>
        <dbReference type="PROSITE" id="PS50987"/>
    </source>
</evidence>
<keyword evidence="1" id="KW-0805">Transcription regulation</keyword>
<dbReference type="SUPFAM" id="SSF46785">
    <property type="entry name" value="Winged helix' DNA-binding domain"/>
    <property type="match status" value="1"/>
</dbReference>
<sequence length="110" mass="12066">MGDEQGGQWLEQPDTAEIELVKVLHALGDPVRLALLKVYADGEQYSCAPGALGLDHLHKSTVSHHMRILREAGVTSTRVVGRSRYVRLRRDDLDARFPGLLDALIAALPA</sequence>
<gene>
    <name evidence="5" type="ORF">GCM10010394_67500</name>
</gene>
<protein>
    <submittedName>
        <fullName evidence="5">Helix-turn-helix domain-containing protein</fullName>
    </submittedName>
</protein>
<dbReference type="InterPro" id="IPR011991">
    <property type="entry name" value="ArsR-like_HTH"/>
</dbReference>
<dbReference type="PROSITE" id="PS50987">
    <property type="entry name" value="HTH_ARSR_2"/>
    <property type="match status" value="1"/>
</dbReference>
<dbReference type="PANTHER" id="PTHR33154:SF12">
    <property type="entry name" value="TRANSCRIPTIONAL REGULATORY PROTEIN"/>
    <property type="match status" value="1"/>
</dbReference>
<dbReference type="SMART" id="SM00418">
    <property type="entry name" value="HTH_ARSR"/>
    <property type="match status" value="1"/>
</dbReference>
<dbReference type="Gene3D" id="1.10.10.10">
    <property type="entry name" value="Winged helix-like DNA-binding domain superfamily/Winged helix DNA-binding domain"/>
    <property type="match status" value="1"/>
</dbReference>
<evidence type="ECO:0000256" key="3">
    <source>
        <dbReference type="ARBA" id="ARBA00023163"/>
    </source>
</evidence>
<organism evidence="5 6">
    <name type="scientific">Streptomyces crystallinus</name>
    <dbReference type="NCBI Taxonomy" id="68191"/>
    <lineage>
        <taxon>Bacteria</taxon>
        <taxon>Bacillati</taxon>
        <taxon>Actinomycetota</taxon>
        <taxon>Actinomycetes</taxon>
        <taxon>Kitasatosporales</taxon>
        <taxon>Streptomycetaceae</taxon>
        <taxon>Streptomyces</taxon>
    </lineage>
</organism>
<dbReference type="EMBL" id="BAAACA010000064">
    <property type="protein sequence ID" value="GAA0627132.1"/>
    <property type="molecule type" value="Genomic_DNA"/>
</dbReference>
<dbReference type="PRINTS" id="PR00778">
    <property type="entry name" value="HTHARSR"/>
</dbReference>
<dbReference type="InterPro" id="IPR036390">
    <property type="entry name" value="WH_DNA-bd_sf"/>
</dbReference>
<dbReference type="CDD" id="cd00090">
    <property type="entry name" value="HTH_ARSR"/>
    <property type="match status" value="1"/>
</dbReference>
<dbReference type="Proteomes" id="UP001500668">
    <property type="component" value="Unassembled WGS sequence"/>
</dbReference>
<dbReference type="InterPro" id="IPR051081">
    <property type="entry name" value="HTH_MetalResp_TranReg"/>
</dbReference>
<keyword evidence="3" id="KW-0804">Transcription</keyword>
<evidence type="ECO:0000256" key="2">
    <source>
        <dbReference type="ARBA" id="ARBA00023125"/>
    </source>
</evidence>
<comment type="caution">
    <text evidence="5">The sequence shown here is derived from an EMBL/GenBank/DDBJ whole genome shotgun (WGS) entry which is preliminary data.</text>
</comment>
<evidence type="ECO:0000313" key="5">
    <source>
        <dbReference type="EMBL" id="GAA0627132.1"/>
    </source>
</evidence>
<dbReference type="RefSeq" id="WP_344080810.1">
    <property type="nucleotide sequence ID" value="NZ_BAAACA010000064.1"/>
</dbReference>
<accession>A0ABN1H2D2</accession>
<reference evidence="5 6" key="1">
    <citation type="journal article" date="2019" name="Int. J. Syst. Evol. Microbiol.">
        <title>The Global Catalogue of Microorganisms (GCM) 10K type strain sequencing project: providing services to taxonomists for standard genome sequencing and annotation.</title>
        <authorList>
            <consortium name="The Broad Institute Genomics Platform"/>
            <consortium name="The Broad Institute Genome Sequencing Center for Infectious Disease"/>
            <person name="Wu L."/>
            <person name="Ma J."/>
        </authorList>
    </citation>
    <scope>NUCLEOTIDE SEQUENCE [LARGE SCALE GENOMIC DNA]</scope>
    <source>
        <strain evidence="5 6">JCM 5067</strain>
    </source>
</reference>
<dbReference type="PANTHER" id="PTHR33154">
    <property type="entry name" value="TRANSCRIPTIONAL REGULATOR, ARSR FAMILY"/>
    <property type="match status" value="1"/>
</dbReference>
<dbReference type="InterPro" id="IPR036388">
    <property type="entry name" value="WH-like_DNA-bd_sf"/>
</dbReference>
<dbReference type="InterPro" id="IPR001845">
    <property type="entry name" value="HTH_ArsR_DNA-bd_dom"/>
</dbReference>
<keyword evidence="6" id="KW-1185">Reference proteome</keyword>